<protein>
    <submittedName>
        <fullName evidence="3 4">Uncharacterized protein isoform X5</fullName>
    </submittedName>
</protein>
<dbReference type="RefSeq" id="XP_072805023.1">
    <property type="nucleotide sequence ID" value="XM_072948922.1"/>
</dbReference>
<proteinExistence type="predicted"/>
<evidence type="ECO:0000256" key="1">
    <source>
        <dbReference type="SAM" id="MobiDB-lite"/>
    </source>
</evidence>
<reference evidence="3 4" key="1">
    <citation type="submission" date="2025-05" db="UniProtKB">
        <authorList>
            <consortium name="RefSeq"/>
        </authorList>
    </citation>
    <scope>IDENTIFICATION</scope>
</reference>
<name>A0ABM5C8R3_VICPA</name>
<evidence type="ECO:0000313" key="3">
    <source>
        <dbReference type="RefSeq" id="XP_072805023.1"/>
    </source>
</evidence>
<organism evidence="2 3">
    <name type="scientific">Vicugna pacos</name>
    <name type="common">Alpaca</name>
    <name type="synonym">Lama pacos</name>
    <dbReference type="NCBI Taxonomy" id="30538"/>
    <lineage>
        <taxon>Eukaryota</taxon>
        <taxon>Metazoa</taxon>
        <taxon>Chordata</taxon>
        <taxon>Craniata</taxon>
        <taxon>Vertebrata</taxon>
        <taxon>Euteleostomi</taxon>
        <taxon>Mammalia</taxon>
        <taxon>Eutheria</taxon>
        <taxon>Laurasiatheria</taxon>
        <taxon>Artiodactyla</taxon>
        <taxon>Tylopoda</taxon>
        <taxon>Camelidae</taxon>
        <taxon>Vicugna</taxon>
    </lineage>
</organism>
<evidence type="ECO:0000313" key="4">
    <source>
        <dbReference type="RefSeq" id="XP_072805024.1"/>
    </source>
</evidence>
<dbReference type="RefSeq" id="XP_072805024.1">
    <property type="nucleotide sequence ID" value="XM_072948923.1"/>
</dbReference>
<evidence type="ECO:0000313" key="2">
    <source>
        <dbReference type="Proteomes" id="UP001652581"/>
    </source>
</evidence>
<feature type="region of interest" description="Disordered" evidence="1">
    <location>
        <begin position="53"/>
        <end position="80"/>
    </location>
</feature>
<gene>
    <name evidence="3 4" type="primary">LOC116279758</name>
</gene>
<sequence>MIPCIELTTFGYRTEKSLLKYCLHVLPYMDSQKASCCWELFLHRMKRAGLACRRDGDPPRASAKQQTRAAGSPRLASRPRMLGATAAPWSPEALSSSYLRSELCSLARAQPGPTHRWTLACQGLAHAFLLSLWNPGGPTS</sequence>
<keyword evidence="2" id="KW-1185">Reference proteome</keyword>
<accession>A0ABM5C8R3</accession>
<dbReference type="GeneID" id="116279758"/>
<dbReference type="Proteomes" id="UP001652581">
    <property type="component" value="Chromosome 24"/>
</dbReference>